<dbReference type="InterPro" id="IPR036928">
    <property type="entry name" value="AS_sf"/>
</dbReference>
<dbReference type="PROSITE" id="PS00571">
    <property type="entry name" value="AMIDASES"/>
    <property type="match status" value="1"/>
</dbReference>
<accession>A0A9X1VW79</accession>
<dbReference type="NCBIfam" id="NF005460">
    <property type="entry name" value="PRK07056.1"/>
    <property type="match status" value="1"/>
</dbReference>
<evidence type="ECO:0000259" key="1">
    <source>
        <dbReference type="Pfam" id="PF01425"/>
    </source>
</evidence>
<gene>
    <name evidence="2" type="ORF">MMF98_07275</name>
</gene>
<dbReference type="InterPro" id="IPR020556">
    <property type="entry name" value="Amidase_CS"/>
</dbReference>
<dbReference type="EMBL" id="JALGBI010000001">
    <property type="protein sequence ID" value="MCJ0763007.1"/>
    <property type="molecule type" value="Genomic_DNA"/>
</dbReference>
<name>A0A9X1VW79_9BURK</name>
<dbReference type="PANTHER" id="PTHR11895:SF176">
    <property type="entry name" value="AMIDASE AMID-RELATED"/>
    <property type="match status" value="1"/>
</dbReference>
<sequence>MLPDLHATRQRLLSGQTSAPAEIDLAIAAAQSPACAAAFVRPLFDEARAAAAQPAQAGRPLGGLSVSVKDLFDIAGQTTAAGSAVLAETPAALHDSPAVARLRAAGAALIGRTNMTEFAFSGVGVNPHHGTPANACDAAVARIPGGSSSGAAVSVATGAAFIGLGSDTGGSIRIPAALNGIVGFKNTARLVPTGGALPLSPTLDTVCAMTRSVRDAITAHELLAARTVTRSQAPLPAYRLAVARTLMLDGLEPAVARAFERTLQALRRAGARIDEIALPELAEVAGINATGGFSPPESYAWHRPLLERDAARYDPRVAARIQRGAAMAAWQYLDLVRARRDWIARMETALAGYDAVLSPTVPVVAPPIAEVAPGAARDEAFFRLNGLLLRNPSAINLLDGCALSLPCQAPGELPVGLMVWQGALRDDTVLNIALQIEQMLQKQ</sequence>
<dbReference type="SUPFAM" id="SSF75304">
    <property type="entry name" value="Amidase signature (AS) enzymes"/>
    <property type="match status" value="1"/>
</dbReference>
<protein>
    <submittedName>
        <fullName evidence="2">Amidase</fullName>
    </submittedName>
</protein>
<dbReference type="GO" id="GO:0003824">
    <property type="term" value="F:catalytic activity"/>
    <property type="evidence" value="ECO:0007669"/>
    <property type="project" value="InterPro"/>
</dbReference>
<dbReference type="InterPro" id="IPR000120">
    <property type="entry name" value="Amidase"/>
</dbReference>
<dbReference type="InterPro" id="IPR023631">
    <property type="entry name" value="Amidase_dom"/>
</dbReference>
<proteinExistence type="predicted"/>
<dbReference type="AlphaFoldDB" id="A0A9X1VW79"/>
<feature type="domain" description="Amidase" evidence="1">
    <location>
        <begin position="37"/>
        <end position="430"/>
    </location>
</feature>
<dbReference type="Pfam" id="PF01425">
    <property type="entry name" value="Amidase"/>
    <property type="match status" value="1"/>
</dbReference>
<keyword evidence="3" id="KW-1185">Reference proteome</keyword>
<dbReference type="Proteomes" id="UP001139447">
    <property type="component" value="Unassembled WGS sequence"/>
</dbReference>
<evidence type="ECO:0000313" key="3">
    <source>
        <dbReference type="Proteomes" id="UP001139447"/>
    </source>
</evidence>
<dbReference type="RefSeq" id="WP_243305572.1">
    <property type="nucleotide sequence ID" value="NZ_JALGBI010000001.1"/>
</dbReference>
<dbReference type="PANTHER" id="PTHR11895">
    <property type="entry name" value="TRANSAMIDASE"/>
    <property type="match status" value="1"/>
</dbReference>
<evidence type="ECO:0000313" key="2">
    <source>
        <dbReference type="EMBL" id="MCJ0763007.1"/>
    </source>
</evidence>
<organism evidence="2 3">
    <name type="scientific">Variovorax terrae</name>
    <dbReference type="NCBI Taxonomy" id="2923278"/>
    <lineage>
        <taxon>Bacteria</taxon>
        <taxon>Pseudomonadati</taxon>
        <taxon>Pseudomonadota</taxon>
        <taxon>Betaproteobacteria</taxon>
        <taxon>Burkholderiales</taxon>
        <taxon>Comamonadaceae</taxon>
        <taxon>Variovorax</taxon>
    </lineage>
</organism>
<dbReference type="Gene3D" id="3.90.1300.10">
    <property type="entry name" value="Amidase signature (AS) domain"/>
    <property type="match status" value="1"/>
</dbReference>
<comment type="caution">
    <text evidence="2">The sequence shown here is derived from an EMBL/GenBank/DDBJ whole genome shotgun (WGS) entry which is preliminary data.</text>
</comment>
<reference evidence="2" key="1">
    <citation type="submission" date="2022-03" db="EMBL/GenBank/DDBJ databases">
        <authorList>
            <person name="Woo C.Y."/>
        </authorList>
    </citation>
    <scope>NUCLEOTIDE SEQUENCE</scope>
    <source>
        <strain evidence="2">CYS-02</strain>
    </source>
</reference>